<evidence type="ECO:0000256" key="3">
    <source>
        <dbReference type="ARBA" id="ARBA00022475"/>
    </source>
</evidence>
<dbReference type="SUPFAM" id="SSF47384">
    <property type="entry name" value="Homodimeric domain of signal transducing histidine kinase"/>
    <property type="match status" value="1"/>
</dbReference>
<dbReference type="Gene3D" id="6.10.340.10">
    <property type="match status" value="1"/>
</dbReference>
<dbReference type="InterPro" id="IPR003660">
    <property type="entry name" value="HAMP_dom"/>
</dbReference>
<dbReference type="EMBL" id="SPDQ01000001">
    <property type="protein sequence ID" value="TFH83508.1"/>
    <property type="molecule type" value="Genomic_DNA"/>
</dbReference>
<evidence type="ECO:0000313" key="17">
    <source>
        <dbReference type="EMBL" id="TFH83508.1"/>
    </source>
</evidence>
<evidence type="ECO:0000259" key="15">
    <source>
        <dbReference type="PROSITE" id="PS50109"/>
    </source>
</evidence>
<feature type="domain" description="HAMP" evidence="16">
    <location>
        <begin position="188"/>
        <end position="241"/>
    </location>
</feature>
<dbReference type="Gene3D" id="1.10.287.130">
    <property type="match status" value="1"/>
</dbReference>
<keyword evidence="10 14" id="KW-0067">ATP-binding</keyword>
<dbReference type="InterPro" id="IPR004358">
    <property type="entry name" value="Sig_transdc_His_kin-like_C"/>
</dbReference>
<keyword evidence="12 14" id="KW-0902">Two-component regulatory system</keyword>
<evidence type="ECO:0000256" key="10">
    <source>
        <dbReference type="ARBA" id="ARBA00022840"/>
    </source>
</evidence>
<protein>
    <recommendedName>
        <fullName evidence="14">Sensor protein</fullName>
        <ecNumber evidence="14">2.7.13.3</ecNumber>
    </recommendedName>
</protein>
<evidence type="ECO:0000256" key="6">
    <source>
        <dbReference type="ARBA" id="ARBA00022679"/>
    </source>
</evidence>
<evidence type="ECO:0000256" key="14">
    <source>
        <dbReference type="RuleBase" id="RU364088"/>
    </source>
</evidence>
<dbReference type="SUPFAM" id="SSF55874">
    <property type="entry name" value="ATPase domain of HSP90 chaperone/DNA topoisomerase II/histidine kinase"/>
    <property type="match status" value="1"/>
</dbReference>
<keyword evidence="13 14" id="KW-0472">Membrane</keyword>
<dbReference type="OrthoDB" id="5561773at2"/>
<dbReference type="SMART" id="SM00388">
    <property type="entry name" value="HisKA"/>
    <property type="match status" value="1"/>
</dbReference>
<comment type="catalytic activity">
    <reaction evidence="1 14">
        <text>ATP + protein L-histidine = ADP + protein N-phospho-L-histidine.</text>
        <dbReference type="EC" id="2.7.13.3"/>
    </reaction>
</comment>
<comment type="function">
    <text evidence="14">Member of a two-component regulatory system.</text>
</comment>
<dbReference type="InterPro" id="IPR036890">
    <property type="entry name" value="HATPase_C_sf"/>
</dbReference>
<evidence type="ECO:0000313" key="18">
    <source>
        <dbReference type="Proteomes" id="UP000297555"/>
    </source>
</evidence>
<comment type="subcellular location">
    <subcellularLocation>
        <location evidence="2 14">Cell inner membrane</location>
    </subcellularLocation>
</comment>
<evidence type="ECO:0000259" key="16">
    <source>
        <dbReference type="PROSITE" id="PS50885"/>
    </source>
</evidence>
<keyword evidence="6 14" id="KW-0808">Transferase</keyword>
<dbReference type="PANTHER" id="PTHR45436">
    <property type="entry name" value="SENSOR HISTIDINE KINASE YKOH"/>
    <property type="match status" value="1"/>
</dbReference>
<dbReference type="InterPro" id="IPR006290">
    <property type="entry name" value="CztS_silS_copS"/>
</dbReference>
<dbReference type="InterPro" id="IPR003594">
    <property type="entry name" value="HATPase_dom"/>
</dbReference>
<keyword evidence="4 14" id="KW-0997">Cell inner membrane</keyword>
<organism evidence="17 18">
    <name type="scientific">Pseudomonas kribbensis</name>
    <dbReference type="NCBI Taxonomy" id="1628086"/>
    <lineage>
        <taxon>Bacteria</taxon>
        <taxon>Pseudomonadati</taxon>
        <taxon>Pseudomonadota</taxon>
        <taxon>Gammaproteobacteria</taxon>
        <taxon>Pseudomonadales</taxon>
        <taxon>Pseudomonadaceae</taxon>
        <taxon>Pseudomonas</taxon>
    </lineage>
</organism>
<dbReference type="GO" id="GO:0005524">
    <property type="term" value="F:ATP binding"/>
    <property type="evidence" value="ECO:0007669"/>
    <property type="project" value="UniProtKB-KW"/>
</dbReference>
<accession>A0A4Y8VT83</accession>
<dbReference type="InterPro" id="IPR050428">
    <property type="entry name" value="TCS_sensor_his_kinase"/>
</dbReference>
<evidence type="ECO:0000256" key="9">
    <source>
        <dbReference type="ARBA" id="ARBA00022777"/>
    </source>
</evidence>
<dbReference type="InterPro" id="IPR003661">
    <property type="entry name" value="HisK_dim/P_dom"/>
</dbReference>
<dbReference type="InterPro" id="IPR005467">
    <property type="entry name" value="His_kinase_dom"/>
</dbReference>
<reference evidence="17 18" key="1">
    <citation type="submission" date="2019-03" db="EMBL/GenBank/DDBJ databases">
        <title>Draft genome sequence of humic substances-degrading Pseudomonas kribbensis CHA-19 from forest soil.</title>
        <authorList>
            <person name="Kim D."/>
        </authorList>
    </citation>
    <scope>NUCLEOTIDE SEQUENCE [LARGE SCALE GENOMIC DNA]</scope>
    <source>
        <strain evidence="17 18">CHA-19</strain>
    </source>
</reference>
<dbReference type="PROSITE" id="PS50885">
    <property type="entry name" value="HAMP"/>
    <property type="match status" value="1"/>
</dbReference>
<dbReference type="CDD" id="cd00082">
    <property type="entry name" value="HisKA"/>
    <property type="match status" value="1"/>
</dbReference>
<dbReference type="GO" id="GO:0005886">
    <property type="term" value="C:plasma membrane"/>
    <property type="evidence" value="ECO:0007669"/>
    <property type="project" value="UniProtKB-SubCell"/>
</dbReference>
<evidence type="ECO:0000256" key="7">
    <source>
        <dbReference type="ARBA" id="ARBA00022692"/>
    </source>
</evidence>
<dbReference type="Pfam" id="PF00512">
    <property type="entry name" value="HisKA"/>
    <property type="match status" value="1"/>
</dbReference>
<sequence length="470" mass="51878">MRSRSIAWRLALAFAAVCSLVLSAIGVFLYRSLASEIAWRDDMALLGRLEQVRALLADSDSLDALQARPRLYQNMLGNLDSLLLVLRVDGSTVIAINPRQRALPAVQAIPRDQPPQLSDVLTWQAPDGVELALLSGQAQGPNGESLTVIAGKVLSEREQMLGSYRLRLYLAVGVGALLAFTLGLVLLRRGLRPLRKLSEALRGIDLRSLDQRVPTAGTPAELLEPVHALNGMLVRLDDGFQRLSQFSADLAHEIRTPLHTLLASNGQALNHPRSSTEYQEVLASNMEEFERLKRMAENLMFLARAEQAERALDLRMLKLHEIGDELCDYFEALADDRGIRLENAFSGELLADQQLLQRALGNLLANAVRHADAGSVISLCRREEPGMCWLQVHNLGPVIADEHLGKLFDRFYRVDPSRAEPGDSGGLGLAIVQSIMQLHDGRVRVSSEVKGTVFELGFPLEPPRRVNSHD</sequence>
<evidence type="ECO:0000256" key="13">
    <source>
        <dbReference type="ARBA" id="ARBA00023136"/>
    </source>
</evidence>
<dbReference type="Proteomes" id="UP000297555">
    <property type="component" value="Unassembled WGS sequence"/>
</dbReference>
<dbReference type="RefSeq" id="WP_134825101.1">
    <property type="nucleotide sequence ID" value="NZ_SPDQ01000001.1"/>
</dbReference>
<keyword evidence="7 14" id="KW-0812">Transmembrane</keyword>
<evidence type="ECO:0000256" key="11">
    <source>
        <dbReference type="ARBA" id="ARBA00022989"/>
    </source>
</evidence>
<name>A0A4Y8VT83_9PSED</name>
<evidence type="ECO:0000256" key="12">
    <source>
        <dbReference type="ARBA" id="ARBA00023012"/>
    </source>
</evidence>
<evidence type="ECO:0000256" key="1">
    <source>
        <dbReference type="ARBA" id="ARBA00000085"/>
    </source>
</evidence>
<dbReference type="SMART" id="SM00387">
    <property type="entry name" value="HATPase_c"/>
    <property type="match status" value="1"/>
</dbReference>
<dbReference type="AlphaFoldDB" id="A0A4Y8VT83"/>
<dbReference type="GO" id="GO:0000155">
    <property type="term" value="F:phosphorelay sensor kinase activity"/>
    <property type="evidence" value="ECO:0007669"/>
    <property type="project" value="InterPro"/>
</dbReference>
<evidence type="ECO:0000256" key="8">
    <source>
        <dbReference type="ARBA" id="ARBA00022741"/>
    </source>
</evidence>
<evidence type="ECO:0000256" key="2">
    <source>
        <dbReference type="ARBA" id="ARBA00004533"/>
    </source>
</evidence>
<dbReference type="NCBIfam" id="TIGR01386">
    <property type="entry name" value="cztS_silS_copS"/>
    <property type="match status" value="1"/>
</dbReference>
<dbReference type="PROSITE" id="PS50109">
    <property type="entry name" value="HIS_KIN"/>
    <property type="match status" value="1"/>
</dbReference>
<dbReference type="InterPro" id="IPR036097">
    <property type="entry name" value="HisK_dim/P_sf"/>
</dbReference>
<feature type="transmembrane region" description="Helical" evidence="14">
    <location>
        <begin position="168"/>
        <end position="187"/>
    </location>
</feature>
<keyword evidence="9 14" id="KW-0418">Kinase</keyword>
<feature type="domain" description="Histidine kinase" evidence="15">
    <location>
        <begin position="249"/>
        <end position="462"/>
    </location>
</feature>
<dbReference type="SMART" id="SM00304">
    <property type="entry name" value="HAMP"/>
    <property type="match status" value="1"/>
</dbReference>
<proteinExistence type="predicted"/>
<gene>
    <name evidence="17" type="ORF">E4J90_00350</name>
</gene>
<dbReference type="PANTHER" id="PTHR45436:SF3">
    <property type="entry name" value="SENSOR HISTIDINE KINASE HPRS"/>
    <property type="match status" value="1"/>
</dbReference>
<dbReference type="Pfam" id="PF02518">
    <property type="entry name" value="HATPase_c"/>
    <property type="match status" value="1"/>
</dbReference>
<keyword evidence="11 14" id="KW-1133">Transmembrane helix</keyword>
<keyword evidence="5" id="KW-0597">Phosphoprotein</keyword>
<evidence type="ECO:0000256" key="4">
    <source>
        <dbReference type="ARBA" id="ARBA00022519"/>
    </source>
</evidence>
<keyword evidence="8 14" id="KW-0547">Nucleotide-binding</keyword>
<evidence type="ECO:0000256" key="5">
    <source>
        <dbReference type="ARBA" id="ARBA00022553"/>
    </source>
</evidence>
<comment type="caution">
    <text evidence="17">The sequence shown here is derived from an EMBL/GenBank/DDBJ whole genome shotgun (WGS) entry which is preliminary data.</text>
</comment>
<dbReference type="PRINTS" id="PR00344">
    <property type="entry name" value="BCTRLSENSOR"/>
</dbReference>
<dbReference type="Gene3D" id="3.30.565.10">
    <property type="entry name" value="Histidine kinase-like ATPase, C-terminal domain"/>
    <property type="match status" value="1"/>
</dbReference>
<keyword evidence="3 14" id="KW-1003">Cell membrane</keyword>
<dbReference type="EC" id="2.7.13.3" evidence="14"/>